<evidence type="ECO:0000313" key="2">
    <source>
        <dbReference type="EMBL" id="MBM3316939.1"/>
    </source>
</evidence>
<feature type="transmembrane region" description="Helical" evidence="1">
    <location>
        <begin position="102"/>
        <end position="122"/>
    </location>
</feature>
<feature type="transmembrane region" description="Helical" evidence="1">
    <location>
        <begin position="167"/>
        <end position="188"/>
    </location>
</feature>
<feature type="transmembrane region" description="Helical" evidence="1">
    <location>
        <begin position="248"/>
        <end position="267"/>
    </location>
</feature>
<evidence type="ECO:0000256" key="1">
    <source>
        <dbReference type="SAM" id="Phobius"/>
    </source>
</evidence>
<keyword evidence="1" id="KW-0812">Transmembrane</keyword>
<dbReference type="EMBL" id="VGIY01000058">
    <property type="protein sequence ID" value="MBM3316939.1"/>
    <property type="molecule type" value="Genomic_DNA"/>
</dbReference>
<reference evidence="2" key="1">
    <citation type="submission" date="2019-03" db="EMBL/GenBank/DDBJ databases">
        <title>Lake Tanganyika Metagenome-Assembled Genomes (MAGs).</title>
        <authorList>
            <person name="Tran P."/>
        </authorList>
    </citation>
    <scope>NUCLEOTIDE SEQUENCE</scope>
    <source>
        <strain evidence="2">M_DeepCast_400m_m2_100</strain>
    </source>
</reference>
<proteinExistence type="predicted"/>
<feature type="transmembrane region" description="Helical" evidence="1">
    <location>
        <begin position="32"/>
        <end position="51"/>
    </location>
</feature>
<feature type="transmembrane region" description="Helical" evidence="1">
    <location>
        <begin position="200"/>
        <end position="228"/>
    </location>
</feature>
<organism evidence="2 3">
    <name type="scientific">Eiseniibacteriota bacterium</name>
    <dbReference type="NCBI Taxonomy" id="2212470"/>
    <lineage>
        <taxon>Bacteria</taxon>
        <taxon>Candidatus Eiseniibacteriota</taxon>
    </lineage>
</organism>
<protein>
    <submittedName>
        <fullName evidence="2">Uncharacterized protein</fullName>
    </submittedName>
</protein>
<dbReference type="PANTHER" id="PTHR43044:SF1">
    <property type="entry name" value="QUINOL:CYTOCHROME C OXIDOREDUCTASE QUINONE-BINDING SUBUNIT 2"/>
    <property type="match status" value="1"/>
</dbReference>
<comment type="caution">
    <text evidence="2">The sequence shown here is derived from an EMBL/GenBank/DDBJ whole genome shotgun (WGS) entry which is preliminary data.</text>
</comment>
<evidence type="ECO:0000313" key="3">
    <source>
        <dbReference type="Proteomes" id="UP000748308"/>
    </source>
</evidence>
<feature type="transmembrane region" description="Helical" evidence="1">
    <location>
        <begin position="274"/>
        <end position="292"/>
    </location>
</feature>
<keyword evidence="1" id="KW-0472">Membrane</keyword>
<sequence length="328" mass="34926">MTRRPYLAVAGAVAALAAIGFSAPPGALLPALLFWVAVGQGAVALAAAGDLTRARWIAPLRGALLAVHPLLLVFPFAFLVFARGLSVYAWAQQPSGWLSPGFFVARNAALLLAVWFLALLYARSVAGDTPRRSFLAGLYALVFVFSQTIIAFDWVMSLEYPWVSTLFGGYFFVEALYAGVAVAALTAARQTRRGRGGDRAALLDAATLLFGFSLLWAGQFFAQYLVIWYGNLPHEVDFLLRRLGEAPLRRMATLVLAGLFFIPFVLLLSRSAKASPAVVAAMALVVLAGILAERLLFLIPVLALPAPAAALAFLALGAAFAGVWRGSA</sequence>
<accession>A0A937X9G3</accession>
<feature type="transmembrane region" description="Helical" evidence="1">
    <location>
        <begin position="63"/>
        <end position="82"/>
    </location>
</feature>
<gene>
    <name evidence="2" type="ORF">FJY75_03710</name>
</gene>
<feature type="transmembrane region" description="Helical" evidence="1">
    <location>
        <begin position="134"/>
        <end position="155"/>
    </location>
</feature>
<feature type="transmembrane region" description="Helical" evidence="1">
    <location>
        <begin position="298"/>
        <end position="324"/>
    </location>
</feature>
<dbReference type="AlphaFoldDB" id="A0A937X9G3"/>
<name>A0A937X9G3_UNCEI</name>
<dbReference type="Proteomes" id="UP000748308">
    <property type="component" value="Unassembled WGS sequence"/>
</dbReference>
<dbReference type="PANTHER" id="PTHR43044">
    <property type="match status" value="1"/>
</dbReference>
<keyword evidence="1" id="KW-1133">Transmembrane helix</keyword>